<feature type="transmembrane region" description="Helical" evidence="1">
    <location>
        <begin position="75"/>
        <end position="94"/>
    </location>
</feature>
<feature type="transmembrane region" description="Helical" evidence="1">
    <location>
        <begin position="106"/>
        <end position="133"/>
    </location>
</feature>
<evidence type="ECO:0008006" key="4">
    <source>
        <dbReference type="Google" id="ProtNLM"/>
    </source>
</evidence>
<evidence type="ECO:0000256" key="1">
    <source>
        <dbReference type="SAM" id="Phobius"/>
    </source>
</evidence>
<dbReference type="EMBL" id="BAAAMY010000002">
    <property type="protein sequence ID" value="GAA1909111.1"/>
    <property type="molecule type" value="Genomic_DNA"/>
</dbReference>
<proteinExistence type="predicted"/>
<comment type="caution">
    <text evidence="2">The sequence shown here is derived from an EMBL/GenBank/DDBJ whole genome shotgun (WGS) entry which is preliminary data.</text>
</comment>
<dbReference type="Proteomes" id="UP001501612">
    <property type="component" value="Unassembled WGS sequence"/>
</dbReference>
<feature type="transmembrane region" description="Helical" evidence="1">
    <location>
        <begin position="51"/>
        <end position="69"/>
    </location>
</feature>
<protein>
    <recommendedName>
        <fullName evidence="4">Hydroxylaminobenzene mutase</fullName>
    </recommendedName>
</protein>
<reference evidence="2 3" key="1">
    <citation type="journal article" date="2019" name="Int. J. Syst. Evol. Microbiol.">
        <title>The Global Catalogue of Microorganisms (GCM) 10K type strain sequencing project: providing services to taxonomists for standard genome sequencing and annotation.</title>
        <authorList>
            <consortium name="The Broad Institute Genomics Platform"/>
            <consortium name="The Broad Institute Genome Sequencing Center for Infectious Disease"/>
            <person name="Wu L."/>
            <person name="Ma J."/>
        </authorList>
    </citation>
    <scope>NUCLEOTIDE SEQUENCE [LARGE SCALE GENOMIC DNA]</scope>
    <source>
        <strain evidence="2 3">JCM 14046</strain>
    </source>
</reference>
<keyword evidence="1" id="KW-0812">Transmembrane</keyword>
<evidence type="ECO:0000313" key="2">
    <source>
        <dbReference type="EMBL" id="GAA1909111.1"/>
    </source>
</evidence>
<dbReference type="RefSeq" id="WP_344004019.1">
    <property type="nucleotide sequence ID" value="NZ_BAAAMY010000002.1"/>
</dbReference>
<keyword evidence="1" id="KW-0472">Membrane</keyword>
<organism evidence="2 3">
    <name type="scientific">Nocardioides lentus</name>
    <dbReference type="NCBI Taxonomy" id="338077"/>
    <lineage>
        <taxon>Bacteria</taxon>
        <taxon>Bacillati</taxon>
        <taxon>Actinomycetota</taxon>
        <taxon>Actinomycetes</taxon>
        <taxon>Propionibacteriales</taxon>
        <taxon>Nocardioidaceae</taxon>
        <taxon>Nocardioides</taxon>
    </lineage>
</organism>
<feature type="transmembrane region" description="Helical" evidence="1">
    <location>
        <begin position="12"/>
        <end position="31"/>
    </location>
</feature>
<gene>
    <name evidence="2" type="ORF">GCM10009737_07810</name>
</gene>
<name>A0ABN2P1X3_9ACTN</name>
<keyword evidence="1" id="KW-1133">Transmembrane helix</keyword>
<accession>A0ABN2P1X3</accession>
<evidence type="ECO:0000313" key="3">
    <source>
        <dbReference type="Proteomes" id="UP001501612"/>
    </source>
</evidence>
<sequence length="134" mass="14009">MDLDVADVLVVAGVWSLALGGVSGWAVAAAFHPSALLARVGVRHPRRVLQLHLDWIIMGCVMVAVGLAAPMTPSWALVLVLAGALVNPLLFAPLMFSQRFYTRRSYLGVSLVSFTALSAGLVVAALSLSGALLS</sequence>
<keyword evidence="3" id="KW-1185">Reference proteome</keyword>